<dbReference type="GO" id="GO:0051082">
    <property type="term" value="F:unfolded protein binding"/>
    <property type="evidence" value="ECO:0007669"/>
    <property type="project" value="TreeGrafter"/>
</dbReference>
<dbReference type="AlphaFoldDB" id="A0A7H9AYU9"/>
<dbReference type="InterPro" id="IPR052616">
    <property type="entry name" value="SYO1-like"/>
</dbReference>
<protein>
    <recommendedName>
        <fullName evidence="3">SYO1-like TPR repeats domain-containing protein</fullName>
    </recommendedName>
</protein>
<organism evidence="4 5">
    <name type="scientific">Zygotorulaspora mrakii</name>
    <name type="common">Zygosaccharomyces mrakii</name>
    <dbReference type="NCBI Taxonomy" id="42260"/>
    <lineage>
        <taxon>Eukaryota</taxon>
        <taxon>Fungi</taxon>
        <taxon>Dikarya</taxon>
        <taxon>Ascomycota</taxon>
        <taxon>Saccharomycotina</taxon>
        <taxon>Saccharomycetes</taxon>
        <taxon>Saccharomycetales</taxon>
        <taxon>Saccharomycetaceae</taxon>
        <taxon>Zygotorulaspora</taxon>
    </lineage>
</organism>
<gene>
    <name evidence="4" type="ORF">HG535_0B06400</name>
</gene>
<comment type="similarity">
    <text evidence="1">Belongs to the nuclear import and ribosome assembly adapter family.</text>
</comment>
<evidence type="ECO:0000313" key="5">
    <source>
        <dbReference type="Proteomes" id="UP000509704"/>
    </source>
</evidence>
<evidence type="ECO:0000313" key="4">
    <source>
        <dbReference type="EMBL" id="QLG71595.1"/>
    </source>
</evidence>
<accession>A0A7H9AYU9</accession>
<dbReference type="EMBL" id="CP058605">
    <property type="protein sequence ID" value="QLG71595.1"/>
    <property type="molecule type" value="Genomic_DNA"/>
</dbReference>
<dbReference type="Gene3D" id="1.25.10.10">
    <property type="entry name" value="Leucine-rich Repeat Variant"/>
    <property type="match status" value="1"/>
</dbReference>
<keyword evidence="5" id="KW-1185">Reference proteome</keyword>
<dbReference type="PANTHER" id="PTHR13347:SF1">
    <property type="entry name" value="HEAT REPEAT-CONTAINING PROTEIN 3"/>
    <property type="match status" value="1"/>
</dbReference>
<dbReference type="CDD" id="cd13394">
    <property type="entry name" value="Syo1_like"/>
    <property type="match status" value="1"/>
</dbReference>
<feature type="region of interest" description="Disordered" evidence="2">
    <location>
        <begin position="1"/>
        <end position="29"/>
    </location>
</feature>
<dbReference type="InterPro" id="IPR057990">
    <property type="entry name" value="TPR_SYO1"/>
</dbReference>
<dbReference type="GO" id="GO:0042273">
    <property type="term" value="P:ribosomal large subunit biogenesis"/>
    <property type="evidence" value="ECO:0007669"/>
    <property type="project" value="TreeGrafter"/>
</dbReference>
<dbReference type="SUPFAM" id="SSF48371">
    <property type="entry name" value="ARM repeat"/>
    <property type="match status" value="1"/>
</dbReference>
<dbReference type="RefSeq" id="XP_037143323.1">
    <property type="nucleotide sequence ID" value="XM_037287428.1"/>
</dbReference>
<dbReference type="Proteomes" id="UP000509704">
    <property type="component" value="Chromosome 2"/>
</dbReference>
<dbReference type="OrthoDB" id="288703at2759"/>
<sequence>MGKSKKRSRASNARLNPLNGAGRSNARDSSLVTNKLQPLLKNLESAIPNERAMALASISVLCEDPQMRKLLLKQKLIHIMLSRLLSDDNTDIIVESYGLLRNLSLEEGYDVSIHLWRSEIWSSISQGFDKLIESLKALQKNEQQGEKNDKIPTESRRLLFDYADNLISLVVALSNGSDDILNEILGEDKLNCVFRVVTSLLQYGIDKLPIAVLNTILDLIYDLSSESFCFIEKISNDAFLSNFIKGLPDMMNKKTFNELSKVLIQGIYLQFLDADITYDQANSIIISVCGSIENIDLEQVEANLSSNANDDELVKTQDSKVAEKIKDYTKARTGAMMKLQSIEIAIDIMTAIIEIVASLYEDGKKKIPQTLQGTLTQFLPLIFEGLGPKFASRILIAWNNLLWLYLSLGINFFDLPGEIYKSLWTYVNALPDTDIDLKLGKLSVIWALLKTISFDSDFEKWLQQFNLSNNSDFLHSVIKNYNADMSNEDLSKEDTFELGQRYCGVFSTYALFKGQIETNRIVGQFILEQLLSQDVPQGLQTEFTNSLFEIYGDGNFDYDKPVFVSGRFLEIIEKQVIPNLKSRFKFVDKNKEPQLKSKCNECISTLDSFVQYKRNE</sequence>
<dbReference type="PANTHER" id="PTHR13347">
    <property type="entry name" value="HEAT REPEAT-CONTAINING PROTEIN 3"/>
    <property type="match status" value="1"/>
</dbReference>
<dbReference type="GO" id="GO:0006606">
    <property type="term" value="P:protein import into nucleus"/>
    <property type="evidence" value="ECO:0007669"/>
    <property type="project" value="TreeGrafter"/>
</dbReference>
<evidence type="ECO:0000259" key="3">
    <source>
        <dbReference type="Pfam" id="PF25567"/>
    </source>
</evidence>
<dbReference type="InterPro" id="IPR016024">
    <property type="entry name" value="ARM-type_fold"/>
</dbReference>
<evidence type="ECO:0000256" key="1">
    <source>
        <dbReference type="ARBA" id="ARBA00049983"/>
    </source>
</evidence>
<dbReference type="InterPro" id="IPR011989">
    <property type="entry name" value="ARM-like"/>
</dbReference>
<proteinExistence type="inferred from homology"/>
<reference evidence="4 5" key="1">
    <citation type="submission" date="2020-07" db="EMBL/GenBank/DDBJ databases">
        <title>The yeast mating-type switching endonuclease HO is a domesticated member of an unorthodox homing genetic element family.</title>
        <authorList>
            <person name="Coughlan A.Y."/>
            <person name="Lombardi L."/>
            <person name="Braun-Galleani S."/>
            <person name="Martos A.R."/>
            <person name="Galeote V."/>
            <person name="Bigey F."/>
            <person name="Dequin S."/>
            <person name="Byrne K.P."/>
            <person name="Wolfe K.H."/>
        </authorList>
    </citation>
    <scope>NUCLEOTIDE SEQUENCE [LARGE SCALE GENOMIC DNA]</scope>
    <source>
        <strain evidence="4 5">NRRL Y-6702</strain>
    </source>
</reference>
<evidence type="ECO:0000256" key="2">
    <source>
        <dbReference type="SAM" id="MobiDB-lite"/>
    </source>
</evidence>
<dbReference type="Pfam" id="PF25567">
    <property type="entry name" value="TPR_SYO1"/>
    <property type="match status" value="1"/>
</dbReference>
<feature type="domain" description="SYO1-like TPR repeats" evidence="3">
    <location>
        <begin position="513"/>
        <end position="615"/>
    </location>
</feature>
<dbReference type="KEGG" id="zmk:HG535_0B06400"/>
<name>A0A7H9AYU9_ZYGMR</name>
<dbReference type="GeneID" id="59235257"/>